<comment type="caution">
    <text evidence="2">The sequence shown here is derived from an EMBL/GenBank/DDBJ whole genome shotgun (WGS) entry which is preliminary data.</text>
</comment>
<name>A0ABR7Q6X7_9FLAO</name>
<keyword evidence="1" id="KW-0812">Transmembrane</keyword>
<accession>A0ABR7Q6X7</accession>
<feature type="transmembrane region" description="Helical" evidence="1">
    <location>
        <begin position="115"/>
        <end position="140"/>
    </location>
</feature>
<evidence type="ECO:0000256" key="1">
    <source>
        <dbReference type="SAM" id="Phobius"/>
    </source>
</evidence>
<reference evidence="2 3" key="1">
    <citation type="submission" date="2020-07" db="EMBL/GenBank/DDBJ databases">
        <title>Description of Kordia aestuariivivens sp. nov., isolated from a tidal flat.</title>
        <authorList>
            <person name="Park S."/>
            <person name="Yoon J.-H."/>
        </authorList>
    </citation>
    <scope>NUCLEOTIDE SEQUENCE [LARGE SCALE GENOMIC DNA]</scope>
    <source>
        <strain evidence="2 3">YSTF-M3</strain>
    </source>
</reference>
<feature type="transmembrane region" description="Helical" evidence="1">
    <location>
        <begin position="16"/>
        <end position="38"/>
    </location>
</feature>
<keyword evidence="1" id="KW-1133">Transmembrane helix</keyword>
<feature type="transmembrane region" description="Helical" evidence="1">
    <location>
        <begin position="50"/>
        <end position="70"/>
    </location>
</feature>
<feature type="transmembrane region" description="Helical" evidence="1">
    <location>
        <begin position="236"/>
        <end position="255"/>
    </location>
</feature>
<feature type="transmembrane region" description="Helical" evidence="1">
    <location>
        <begin position="205"/>
        <end position="224"/>
    </location>
</feature>
<proteinExistence type="predicted"/>
<evidence type="ECO:0000313" key="2">
    <source>
        <dbReference type="EMBL" id="MBC8754305.1"/>
    </source>
</evidence>
<gene>
    <name evidence="2" type="ORF">H2O64_06455</name>
</gene>
<dbReference type="EMBL" id="JACGWS010000003">
    <property type="protein sequence ID" value="MBC8754305.1"/>
    <property type="molecule type" value="Genomic_DNA"/>
</dbReference>
<feature type="transmembrane region" description="Helical" evidence="1">
    <location>
        <begin position="82"/>
        <end position="103"/>
    </location>
</feature>
<keyword evidence="1" id="KW-0472">Membrane</keyword>
<organism evidence="2 3">
    <name type="scientific">Kordia aestuariivivens</name>
    <dbReference type="NCBI Taxonomy" id="2759037"/>
    <lineage>
        <taxon>Bacteria</taxon>
        <taxon>Pseudomonadati</taxon>
        <taxon>Bacteroidota</taxon>
        <taxon>Flavobacteriia</taxon>
        <taxon>Flavobacteriales</taxon>
        <taxon>Flavobacteriaceae</taxon>
        <taxon>Kordia</taxon>
    </lineage>
</organism>
<keyword evidence="3" id="KW-1185">Reference proteome</keyword>
<protein>
    <submittedName>
        <fullName evidence="2">Uncharacterized protein</fullName>
    </submittedName>
</protein>
<feature type="transmembrane region" description="Helical" evidence="1">
    <location>
        <begin position="152"/>
        <end position="171"/>
    </location>
</feature>
<dbReference type="Proteomes" id="UP000619238">
    <property type="component" value="Unassembled WGS sequence"/>
</dbReference>
<sequence>MKYLKEVFNTVKKESPILFTIVMIHVVGALVCMGGLFIDERTLIGVNVWIKPLKFCISGAIYIMTVGFLITKYPYSTRKKNILNNIVSWTLLFEIGIIVYQAARGVRSHYNQESLFDGLLFAAMGILIAINVLIMVLFAFDSARLKLKTTKSIQVAIFLGWIVIIVGSWVGGQMISQMSHNVGVADGGEGLPLVNWSTVAGDLRIAHFFGLHGIQIIPLFAFILSKKWKTSTKNQIIAVVLFGLLYAAWIGYMFYQAKQGIPLINLN</sequence>
<evidence type="ECO:0000313" key="3">
    <source>
        <dbReference type="Proteomes" id="UP000619238"/>
    </source>
</evidence>
<dbReference type="RefSeq" id="WP_187561348.1">
    <property type="nucleotide sequence ID" value="NZ_JACGWS010000003.1"/>
</dbReference>